<dbReference type="GO" id="GO:0005388">
    <property type="term" value="F:P-type calcium transporter activity"/>
    <property type="evidence" value="ECO:0007669"/>
    <property type="project" value="UniProtKB-EC"/>
</dbReference>
<evidence type="ECO:0000256" key="7">
    <source>
        <dbReference type="ARBA" id="ARBA00022837"/>
    </source>
</evidence>
<organism evidence="16 17">
    <name type="scientific">Cuscuta campestris</name>
    <dbReference type="NCBI Taxonomy" id="132261"/>
    <lineage>
        <taxon>Eukaryota</taxon>
        <taxon>Viridiplantae</taxon>
        <taxon>Streptophyta</taxon>
        <taxon>Embryophyta</taxon>
        <taxon>Tracheophyta</taxon>
        <taxon>Spermatophyta</taxon>
        <taxon>Magnoliopsida</taxon>
        <taxon>eudicotyledons</taxon>
        <taxon>Gunneridae</taxon>
        <taxon>Pentapetalae</taxon>
        <taxon>asterids</taxon>
        <taxon>lamiids</taxon>
        <taxon>Solanales</taxon>
        <taxon>Convolvulaceae</taxon>
        <taxon>Cuscuteae</taxon>
        <taxon>Cuscuta</taxon>
        <taxon>Cuscuta subgen. Grammica</taxon>
        <taxon>Cuscuta sect. Cleistogrammica</taxon>
    </lineage>
</organism>
<sequence length="856" mass="93079">MGKGGQGAGKKTGLDDRMASENGVFPAWAKDANECLEKFQVNQDKGLSSEEASKRRQVHGPNELERHEGPSIFRLILDQFNDTLVRILLAAAVISFVLAWYDGDEGGEMEITAFVEPIVIFLILIVNAIVGVWQENNAEKALEALKEIQSDHATVFRDGIKTSNLAAKELVPGDIVELKVGDKVPADMRVLRLISSTLRVEQGSLTGESEAVSKTTKAVAEDADIQGKKSMVFAGTTVVNGNCICLVTLTGMRTEIGKVHLQIHEASQCEDDTPLKKKLNEFGEVLTAIIGAICALVWLINVKYFLSWEFVDGWPRNFKFSFEKCTYYFEIAVALAVAAIPEGLPAVITTCLALGTRKMAAKNALVRKLPSVETLGCTTVICSDKTGTLTTNQMAVAKLVAMGSRSSALRSFNVEGTTYNPFDGKIQDWPSCEMDSNLQMIAKIAALCNDSGVEKSGLHYVATGLPTEAALKVLVEKMGLPVGLDSSSSTSHGDASCCSSAWNNIERRIGTLEFDRDRKSMSVIVSSSSGKKSLFVKLADIGIAMGITGTEVAKEASDMVLADDNFSTIVAAVGEGRSIYNNMKAFIRYMISSNMGEVASIFLTAALGIPEGLIPVQLLWVNLVTDGPPATALGFNPPDKDIMKKPPRRSEDSLIDTWILFRYLVIGSYVGLATVGIFIIWFTHHSFLGIDLSGDGHSLVTYSQLSNWGQCSSWKNFTASPFTAGSQVYSFNDNPCDYFQTGKIKAMTLSLSVLVAIEMFNSLNALSEDGSLLTMPPWVNPWLLVAMSVSFGLHFLILYVPFLAQVFGIVPLSLNEWLLVLAVAMPVILIDEVLKFVGRRMSARTRGMKPEKHKAE</sequence>
<dbReference type="Gene3D" id="1.20.1110.10">
    <property type="entry name" value="Calcium-transporting ATPase, transmembrane domain"/>
    <property type="match status" value="2"/>
</dbReference>
<keyword evidence="17" id="KW-1185">Reference proteome</keyword>
<dbReference type="InterPro" id="IPR008250">
    <property type="entry name" value="ATPase_P-typ_transduc_dom_A_sf"/>
</dbReference>
<keyword evidence="12" id="KW-0406">Ion transport</keyword>
<dbReference type="GO" id="GO:0005524">
    <property type="term" value="F:ATP binding"/>
    <property type="evidence" value="ECO:0007669"/>
    <property type="project" value="UniProtKB-KW"/>
</dbReference>
<feature type="transmembrane region" description="Helical" evidence="14">
    <location>
        <begin position="113"/>
        <end position="133"/>
    </location>
</feature>
<feature type="domain" description="Cation-transporting P-type ATPase N-terminal" evidence="15">
    <location>
        <begin position="26"/>
        <end position="100"/>
    </location>
</feature>
<evidence type="ECO:0000256" key="5">
    <source>
        <dbReference type="ARBA" id="ARBA00022692"/>
    </source>
</evidence>
<dbReference type="GO" id="GO:0016020">
    <property type="term" value="C:membrane"/>
    <property type="evidence" value="ECO:0007669"/>
    <property type="project" value="UniProtKB-SubCell"/>
</dbReference>
<gene>
    <name evidence="16" type="ORF">CCAM_LOCUS39902</name>
</gene>
<dbReference type="SMART" id="SM00831">
    <property type="entry name" value="Cation_ATPase_N"/>
    <property type="match status" value="1"/>
</dbReference>
<evidence type="ECO:0000256" key="1">
    <source>
        <dbReference type="ARBA" id="ARBA00004141"/>
    </source>
</evidence>
<dbReference type="Gene3D" id="2.70.150.10">
    <property type="entry name" value="Calcium-transporting ATPase, cytoplasmic transduction domain A"/>
    <property type="match status" value="1"/>
</dbReference>
<name>A0A484NC84_9ASTE</name>
<protein>
    <recommendedName>
        <fullName evidence="2">P-type Ca(2+) transporter</fullName>
        <ecNumber evidence="2">7.2.2.10</ecNumber>
    </recommendedName>
</protein>
<feature type="transmembrane region" description="Helical" evidence="14">
    <location>
        <begin position="83"/>
        <end position="101"/>
    </location>
</feature>
<dbReference type="InterPro" id="IPR006068">
    <property type="entry name" value="ATPase_P-typ_cation-transptr_C"/>
</dbReference>
<evidence type="ECO:0000256" key="2">
    <source>
        <dbReference type="ARBA" id="ARBA00012790"/>
    </source>
</evidence>
<dbReference type="PANTHER" id="PTHR42861">
    <property type="entry name" value="CALCIUM-TRANSPORTING ATPASE"/>
    <property type="match status" value="1"/>
</dbReference>
<dbReference type="FunFam" id="2.70.150.10:FF:000014">
    <property type="entry name" value="Calcium-transporting ATPase, putative"/>
    <property type="match status" value="1"/>
</dbReference>
<evidence type="ECO:0000256" key="13">
    <source>
        <dbReference type="ARBA" id="ARBA00023136"/>
    </source>
</evidence>
<dbReference type="FunFam" id="1.20.1110.10:FF:000065">
    <property type="entry name" value="Sarcoplasmic/endoplasmic reticulum calcium ATPase 1"/>
    <property type="match status" value="1"/>
</dbReference>
<dbReference type="InterPro" id="IPR004014">
    <property type="entry name" value="ATPase_P-typ_cation-transptr_N"/>
</dbReference>
<dbReference type="Gene3D" id="3.40.50.1000">
    <property type="entry name" value="HAD superfamily/HAD-like"/>
    <property type="match status" value="1"/>
</dbReference>
<dbReference type="NCBIfam" id="TIGR01494">
    <property type="entry name" value="ATPase_P-type"/>
    <property type="match status" value="2"/>
</dbReference>
<dbReference type="FunFam" id="1.20.1110.10:FF:000077">
    <property type="entry name" value="ECA1 (ER-TYPE CA2+-ATPASE 1)"/>
    <property type="match status" value="1"/>
</dbReference>
<dbReference type="EC" id="7.2.2.10" evidence="2"/>
<evidence type="ECO:0000313" key="16">
    <source>
        <dbReference type="EMBL" id="VFQ98126.1"/>
    </source>
</evidence>
<keyword evidence="9" id="KW-0460">Magnesium</keyword>
<evidence type="ECO:0000259" key="15">
    <source>
        <dbReference type="SMART" id="SM00831"/>
    </source>
</evidence>
<feature type="transmembrane region" description="Helical" evidence="14">
    <location>
        <begin position="660"/>
        <end position="682"/>
    </location>
</feature>
<dbReference type="InterPro" id="IPR018303">
    <property type="entry name" value="ATPase_P-typ_P_site"/>
</dbReference>
<evidence type="ECO:0000256" key="14">
    <source>
        <dbReference type="SAM" id="Phobius"/>
    </source>
</evidence>
<dbReference type="SUPFAM" id="SSF81660">
    <property type="entry name" value="Metal cation-transporting ATPase, ATP-binding domain N"/>
    <property type="match status" value="1"/>
</dbReference>
<dbReference type="Pfam" id="PF13246">
    <property type="entry name" value="Cation_ATPase"/>
    <property type="match status" value="1"/>
</dbReference>
<dbReference type="InterPro" id="IPR023298">
    <property type="entry name" value="ATPase_P-typ_TM_dom_sf"/>
</dbReference>
<dbReference type="SUPFAM" id="SSF81653">
    <property type="entry name" value="Calcium ATPase, transduction domain A"/>
    <property type="match status" value="1"/>
</dbReference>
<evidence type="ECO:0000313" key="17">
    <source>
        <dbReference type="Proteomes" id="UP000595140"/>
    </source>
</evidence>
<dbReference type="Gene3D" id="3.40.1110.10">
    <property type="entry name" value="Calcium-transporting ATPase, cytoplasmic domain N"/>
    <property type="match status" value="1"/>
</dbReference>
<dbReference type="EMBL" id="OOIL02006568">
    <property type="protein sequence ID" value="VFQ98126.1"/>
    <property type="molecule type" value="Genomic_DNA"/>
</dbReference>
<dbReference type="InterPro" id="IPR036412">
    <property type="entry name" value="HAD-like_sf"/>
</dbReference>
<keyword evidence="5 14" id="KW-0812">Transmembrane</keyword>
<keyword evidence="13 14" id="KW-0472">Membrane</keyword>
<dbReference type="Pfam" id="PF00690">
    <property type="entry name" value="Cation_ATPase_N"/>
    <property type="match status" value="1"/>
</dbReference>
<feature type="transmembrane region" description="Helical" evidence="14">
    <location>
        <begin position="598"/>
        <end position="620"/>
    </location>
</feature>
<dbReference type="InterPro" id="IPR023299">
    <property type="entry name" value="ATPase_P-typ_cyto_dom_N"/>
</dbReference>
<feature type="transmembrane region" description="Helical" evidence="14">
    <location>
        <begin position="782"/>
        <end position="802"/>
    </location>
</feature>
<dbReference type="PRINTS" id="PR00121">
    <property type="entry name" value="NAKATPASE"/>
</dbReference>
<evidence type="ECO:0000256" key="12">
    <source>
        <dbReference type="ARBA" id="ARBA00023065"/>
    </source>
</evidence>
<keyword evidence="10" id="KW-1278">Translocase</keyword>
<keyword evidence="3" id="KW-0813">Transport</keyword>
<evidence type="ECO:0000256" key="6">
    <source>
        <dbReference type="ARBA" id="ARBA00022741"/>
    </source>
</evidence>
<feature type="transmembrane region" description="Helical" evidence="14">
    <location>
        <begin position="817"/>
        <end position="838"/>
    </location>
</feature>
<keyword evidence="11 14" id="KW-1133">Transmembrane helix</keyword>
<feature type="transmembrane region" description="Helical" evidence="14">
    <location>
        <begin position="326"/>
        <end position="354"/>
    </location>
</feature>
<dbReference type="PROSITE" id="PS00154">
    <property type="entry name" value="ATPASE_E1_E2"/>
    <property type="match status" value="1"/>
</dbReference>
<evidence type="ECO:0000256" key="11">
    <source>
        <dbReference type="ARBA" id="ARBA00022989"/>
    </source>
</evidence>
<dbReference type="InterPro" id="IPR001757">
    <property type="entry name" value="P_typ_ATPase"/>
</dbReference>
<comment type="subcellular location">
    <subcellularLocation>
        <location evidence="1">Membrane</location>
        <topology evidence="1">Multi-pass membrane protein</topology>
    </subcellularLocation>
</comment>
<evidence type="ECO:0000256" key="8">
    <source>
        <dbReference type="ARBA" id="ARBA00022840"/>
    </source>
</evidence>
<dbReference type="Proteomes" id="UP000595140">
    <property type="component" value="Unassembled WGS sequence"/>
</dbReference>
<dbReference type="SUPFAM" id="SSF56784">
    <property type="entry name" value="HAD-like"/>
    <property type="match status" value="1"/>
</dbReference>
<dbReference type="GO" id="GO:0016887">
    <property type="term" value="F:ATP hydrolysis activity"/>
    <property type="evidence" value="ECO:0007669"/>
    <property type="project" value="InterPro"/>
</dbReference>
<keyword evidence="6" id="KW-0547">Nucleotide-binding</keyword>
<proteinExistence type="predicted"/>
<keyword evidence="4" id="KW-0109">Calcium transport</keyword>
<evidence type="ECO:0000256" key="10">
    <source>
        <dbReference type="ARBA" id="ARBA00022967"/>
    </source>
</evidence>
<feature type="transmembrane region" description="Helical" evidence="14">
    <location>
        <begin position="285"/>
        <end position="306"/>
    </location>
</feature>
<dbReference type="PRINTS" id="PR00119">
    <property type="entry name" value="CATATPASE"/>
</dbReference>
<keyword evidence="8" id="KW-0067">ATP-binding</keyword>
<evidence type="ECO:0000256" key="4">
    <source>
        <dbReference type="ARBA" id="ARBA00022568"/>
    </source>
</evidence>
<evidence type="ECO:0000256" key="3">
    <source>
        <dbReference type="ARBA" id="ARBA00022448"/>
    </source>
</evidence>
<dbReference type="AlphaFoldDB" id="A0A484NC84"/>
<dbReference type="Pfam" id="PF00122">
    <property type="entry name" value="E1-E2_ATPase"/>
    <property type="match status" value="1"/>
</dbReference>
<reference evidence="16 17" key="1">
    <citation type="submission" date="2018-04" db="EMBL/GenBank/DDBJ databases">
        <authorList>
            <person name="Vogel A."/>
        </authorList>
    </citation>
    <scope>NUCLEOTIDE SEQUENCE [LARGE SCALE GENOMIC DNA]</scope>
</reference>
<keyword evidence="7" id="KW-0106">Calcium</keyword>
<dbReference type="SUPFAM" id="SSF81665">
    <property type="entry name" value="Calcium ATPase, transmembrane domain M"/>
    <property type="match status" value="1"/>
</dbReference>
<dbReference type="InterPro" id="IPR059000">
    <property type="entry name" value="ATPase_P-type_domA"/>
</dbReference>
<dbReference type="Pfam" id="PF00689">
    <property type="entry name" value="Cation_ATPase_C"/>
    <property type="match status" value="1"/>
</dbReference>
<dbReference type="OrthoDB" id="3352408at2759"/>
<dbReference type="InterPro" id="IPR023214">
    <property type="entry name" value="HAD_sf"/>
</dbReference>
<accession>A0A484NC84</accession>
<evidence type="ECO:0000256" key="9">
    <source>
        <dbReference type="ARBA" id="ARBA00022842"/>
    </source>
</evidence>